<name>D8LKM9_ECTSI</name>
<gene>
    <name evidence="2" type="ORF">Esi_0030_0181</name>
</gene>
<evidence type="ECO:0000256" key="1">
    <source>
        <dbReference type="SAM" id="SignalP"/>
    </source>
</evidence>
<reference evidence="2 3" key="1">
    <citation type="journal article" date="2010" name="Nature">
        <title>The Ectocarpus genome and the independent evolution of multicellularity in brown algae.</title>
        <authorList>
            <person name="Cock J.M."/>
            <person name="Sterck L."/>
            <person name="Rouze P."/>
            <person name="Scornet D."/>
            <person name="Allen A.E."/>
            <person name="Amoutzias G."/>
            <person name="Anthouard V."/>
            <person name="Artiguenave F."/>
            <person name="Aury J.M."/>
            <person name="Badger J.H."/>
            <person name="Beszteri B."/>
            <person name="Billiau K."/>
            <person name="Bonnet E."/>
            <person name="Bothwell J.H."/>
            <person name="Bowler C."/>
            <person name="Boyen C."/>
            <person name="Brownlee C."/>
            <person name="Carrano C.J."/>
            <person name="Charrier B."/>
            <person name="Cho G.Y."/>
            <person name="Coelho S.M."/>
            <person name="Collen J."/>
            <person name="Corre E."/>
            <person name="Da Silva C."/>
            <person name="Delage L."/>
            <person name="Delaroque N."/>
            <person name="Dittami S.M."/>
            <person name="Doulbeau S."/>
            <person name="Elias M."/>
            <person name="Farnham G."/>
            <person name="Gachon C.M."/>
            <person name="Gschloessl B."/>
            <person name="Heesch S."/>
            <person name="Jabbari K."/>
            <person name="Jubin C."/>
            <person name="Kawai H."/>
            <person name="Kimura K."/>
            <person name="Kloareg B."/>
            <person name="Kupper F.C."/>
            <person name="Lang D."/>
            <person name="Le Bail A."/>
            <person name="Leblanc C."/>
            <person name="Lerouge P."/>
            <person name="Lohr M."/>
            <person name="Lopez P.J."/>
            <person name="Martens C."/>
            <person name="Maumus F."/>
            <person name="Michel G."/>
            <person name="Miranda-Saavedra D."/>
            <person name="Morales J."/>
            <person name="Moreau H."/>
            <person name="Motomura T."/>
            <person name="Nagasato C."/>
            <person name="Napoli C.A."/>
            <person name="Nelson D.R."/>
            <person name="Nyvall-Collen P."/>
            <person name="Peters A.F."/>
            <person name="Pommier C."/>
            <person name="Potin P."/>
            <person name="Poulain J."/>
            <person name="Quesneville H."/>
            <person name="Read B."/>
            <person name="Rensing S.A."/>
            <person name="Ritter A."/>
            <person name="Rousvoal S."/>
            <person name="Samanta M."/>
            <person name="Samson G."/>
            <person name="Schroeder D.C."/>
            <person name="Segurens B."/>
            <person name="Strittmatter M."/>
            <person name="Tonon T."/>
            <person name="Tregear J.W."/>
            <person name="Valentin K."/>
            <person name="von Dassow P."/>
            <person name="Yamagishi T."/>
            <person name="Van de Peer Y."/>
            <person name="Wincker P."/>
        </authorList>
    </citation>
    <scope>NUCLEOTIDE SEQUENCE [LARGE SCALE GENOMIC DNA]</scope>
    <source>
        <strain evidence="3">Ec32 / CCAP1310/4</strain>
    </source>
</reference>
<organism evidence="2 3">
    <name type="scientific">Ectocarpus siliculosus</name>
    <name type="common">Brown alga</name>
    <name type="synonym">Conferva siliculosa</name>
    <dbReference type="NCBI Taxonomy" id="2880"/>
    <lineage>
        <taxon>Eukaryota</taxon>
        <taxon>Sar</taxon>
        <taxon>Stramenopiles</taxon>
        <taxon>Ochrophyta</taxon>
        <taxon>PX clade</taxon>
        <taxon>Phaeophyceae</taxon>
        <taxon>Ectocarpales</taxon>
        <taxon>Ectocarpaceae</taxon>
        <taxon>Ectocarpus</taxon>
    </lineage>
</organism>
<proteinExistence type="predicted"/>
<evidence type="ECO:0008006" key="4">
    <source>
        <dbReference type="Google" id="ProtNLM"/>
    </source>
</evidence>
<feature type="signal peptide" evidence="1">
    <location>
        <begin position="1"/>
        <end position="19"/>
    </location>
</feature>
<dbReference type="EMBL" id="FN648487">
    <property type="protein sequence ID" value="CBN74619.1"/>
    <property type="molecule type" value="Genomic_DNA"/>
</dbReference>
<dbReference type="EMBL" id="FN649744">
    <property type="protein sequence ID" value="CBN74619.1"/>
    <property type="molecule type" value="Genomic_DNA"/>
</dbReference>
<keyword evidence="3" id="KW-1185">Reference proteome</keyword>
<evidence type="ECO:0000313" key="2">
    <source>
        <dbReference type="EMBL" id="CBN74619.1"/>
    </source>
</evidence>
<keyword evidence="1" id="KW-0732">Signal</keyword>
<evidence type="ECO:0000313" key="3">
    <source>
        <dbReference type="Proteomes" id="UP000002630"/>
    </source>
</evidence>
<feature type="chain" id="PRO_5003117282" description="UVR domain-containing protein" evidence="1">
    <location>
        <begin position="20"/>
        <end position="262"/>
    </location>
</feature>
<dbReference type="OrthoDB" id="10329816at2759"/>
<accession>D8LKM9</accession>
<dbReference type="InParanoid" id="D8LKM9"/>
<dbReference type="Proteomes" id="UP000002630">
    <property type="component" value="Linkage Group LG19"/>
</dbReference>
<dbReference type="AlphaFoldDB" id="D8LKM9"/>
<protein>
    <recommendedName>
        <fullName evidence="4">UVR domain-containing protein</fullName>
    </recommendedName>
</protein>
<sequence>MVPRLFAACLALVVSYAAGFVSPAPRASFPSTTRARGITAVDLLPGGASGGEIATAIPDASSLLLQRVGLADVGGVHADVVGPAAAAADGGEGVGSLVSSLLLASAAPGNPSTASGLFGIAALVIALGAGVLVASTVTGKNGLGAFLTQEKGSNPFYQDTMAKFTPKTPDILNKIRLPDLDFVDVYNQPPAPDDYVDLEQDVTFDAMANKGAPDADTVATAEALRQKLLMAVQAKDYDLASSLERELATFLRKNGMGFEGDQ</sequence>